<feature type="domain" description="ATPase dynein-related AAA" evidence="1">
    <location>
        <begin position="512"/>
        <end position="645"/>
    </location>
</feature>
<evidence type="ECO:0000259" key="1">
    <source>
        <dbReference type="Pfam" id="PF07728"/>
    </source>
</evidence>
<organism evidence="2 3">
    <name type="scientific">Sphingobacterium bambusae</name>
    <dbReference type="NCBI Taxonomy" id="662858"/>
    <lineage>
        <taxon>Bacteria</taxon>
        <taxon>Pseudomonadati</taxon>
        <taxon>Bacteroidota</taxon>
        <taxon>Sphingobacteriia</taxon>
        <taxon>Sphingobacteriales</taxon>
        <taxon>Sphingobacteriaceae</taxon>
        <taxon>Sphingobacterium</taxon>
    </lineage>
</organism>
<dbReference type="Pfam" id="PF07728">
    <property type="entry name" value="AAA_5"/>
    <property type="match status" value="1"/>
</dbReference>
<dbReference type="PANTHER" id="PTHR37291">
    <property type="entry name" value="5-METHYLCYTOSINE-SPECIFIC RESTRICTION ENZYME B"/>
    <property type="match status" value="1"/>
</dbReference>
<dbReference type="InterPro" id="IPR052934">
    <property type="entry name" value="Methyl-DNA_Rec/Restrict_Enz"/>
</dbReference>
<dbReference type="EMBL" id="JBHUPB010000015">
    <property type="protein sequence ID" value="MFD2969949.1"/>
    <property type="molecule type" value="Genomic_DNA"/>
</dbReference>
<sequence>MTSELKNRVEQAYHNERCISIIQSEEFYFQKAKEALDAFLAFNLSEDQSADLLENRKNYDLIKAKFEQDPAFIEFGTILFTLISYCDANAYRKQELNAYPDKRVLALAFVRMNNWIEQLLGLKFGISLPDGSINNAVRYLQDPIENFTMLSDNHRNLLAENLLKKPYNKVTITQNVIDFFAELELSVRNAKNYTHLISRICYLLPDEWKENLIGLLGADGTGWQVDIARAQSDQNYVTLWNHRRANGTEKTYKLLRARLEEYGSFKIFYSSENKVRYIAEIVDFVSNQAELDRAEWPSKYGDIHWYRRQFHEYQDDKKKASVIYLAKKFYAVEPIPASHFKFQAKYGYPSVGSQAPVVSFIDNEEFKNMQQMNNTIELLKYKKQIILQGPPGTGKTREAKSITNELLAFSGQQTLHKPQHIDKRLLLEKIKQGTTFKSVSNYSDYEVTKVNDTSFTVKTHKTGKEYPATFTNIIAYYEDQRYAKAGVIRLGNDSYEAALAKYIHNELEYTTIAETLENTSRLKILQFHPSYTYEDFVRGITTETVDQQLSYRAVDRTLVDMANSAALDPTRNYVLILDEINRANLSAVLGELIYALEYRGQEVDSMYEVNGSTKISIPENLYIIGTMNTADRSVGHIDYAIRRRFAFIDVPPQALQEDDKIWFNESAYNAVRQLFQDKNVSPEFEAKDVQLGHSYFLVPKEKAPDAATRDKLFRMKLDYEVKPILREYVRDGVLIGEVNSLGVSMYIEKL</sequence>
<reference evidence="3" key="1">
    <citation type="journal article" date="2019" name="Int. J. Syst. Evol. Microbiol.">
        <title>The Global Catalogue of Microorganisms (GCM) 10K type strain sequencing project: providing services to taxonomists for standard genome sequencing and annotation.</title>
        <authorList>
            <consortium name="The Broad Institute Genomics Platform"/>
            <consortium name="The Broad Institute Genome Sequencing Center for Infectious Disease"/>
            <person name="Wu L."/>
            <person name="Ma J."/>
        </authorList>
    </citation>
    <scope>NUCLEOTIDE SEQUENCE [LARGE SCALE GENOMIC DNA]</scope>
    <source>
        <strain evidence="3">KCTC 22814</strain>
    </source>
</reference>
<proteinExistence type="predicted"/>
<dbReference type="RefSeq" id="WP_320183434.1">
    <property type="nucleotide sequence ID" value="NZ_CP138332.1"/>
</dbReference>
<keyword evidence="3" id="KW-1185">Reference proteome</keyword>
<name>A0ABW6BN95_9SPHI</name>
<gene>
    <name evidence="2" type="ORF">ACFS7Y_21345</name>
</gene>
<dbReference type="InterPro" id="IPR027417">
    <property type="entry name" value="P-loop_NTPase"/>
</dbReference>
<evidence type="ECO:0000313" key="2">
    <source>
        <dbReference type="EMBL" id="MFD2969949.1"/>
    </source>
</evidence>
<dbReference type="Proteomes" id="UP001597525">
    <property type="component" value="Unassembled WGS sequence"/>
</dbReference>
<accession>A0ABW6BN95</accession>
<dbReference type="InterPro" id="IPR011704">
    <property type="entry name" value="ATPase_dyneun-rel_AAA"/>
</dbReference>
<evidence type="ECO:0000313" key="3">
    <source>
        <dbReference type="Proteomes" id="UP001597525"/>
    </source>
</evidence>
<protein>
    <submittedName>
        <fullName evidence="2">AAA family ATPase</fullName>
    </submittedName>
</protein>
<dbReference type="Gene3D" id="3.40.50.300">
    <property type="entry name" value="P-loop containing nucleotide triphosphate hydrolases"/>
    <property type="match status" value="2"/>
</dbReference>
<comment type="caution">
    <text evidence="2">The sequence shown here is derived from an EMBL/GenBank/DDBJ whole genome shotgun (WGS) entry which is preliminary data.</text>
</comment>
<dbReference type="SUPFAM" id="SSF52540">
    <property type="entry name" value="P-loop containing nucleoside triphosphate hydrolases"/>
    <property type="match status" value="1"/>
</dbReference>
<dbReference type="PANTHER" id="PTHR37291:SF1">
    <property type="entry name" value="TYPE IV METHYL-DIRECTED RESTRICTION ENZYME ECOKMCRB SUBUNIT"/>
    <property type="match status" value="1"/>
</dbReference>